<evidence type="ECO:0000313" key="2">
    <source>
        <dbReference type="EMBL" id="ORY57347.1"/>
    </source>
</evidence>
<evidence type="ECO:0000259" key="1">
    <source>
        <dbReference type="Pfam" id="PF06244"/>
    </source>
</evidence>
<proteinExistence type="predicted"/>
<gene>
    <name evidence="2" type="ORF">LY90DRAFT_506501</name>
</gene>
<feature type="domain" description="Coiled-coil" evidence="1">
    <location>
        <begin position="69"/>
        <end position="112"/>
    </location>
</feature>
<organism evidence="2 3">
    <name type="scientific">Neocallimastix californiae</name>
    <dbReference type="NCBI Taxonomy" id="1754190"/>
    <lineage>
        <taxon>Eukaryota</taxon>
        <taxon>Fungi</taxon>
        <taxon>Fungi incertae sedis</taxon>
        <taxon>Chytridiomycota</taxon>
        <taxon>Chytridiomycota incertae sedis</taxon>
        <taxon>Neocallimastigomycetes</taxon>
        <taxon>Neocallimastigales</taxon>
        <taxon>Neocallimastigaceae</taxon>
        <taxon>Neocallimastix</taxon>
    </lineage>
</organism>
<dbReference type="EMBL" id="MCOG01000070">
    <property type="protein sequence ID" value="ORY57347.1"/>
    <property type="molecule type" value="Genomic_DNA"/>
</dbReference>
<sequence>MAYYGNNVYNEKSYKVAVRRAKKDLNKNKNVTTSSANEFKQSNEIENKNEKNIIINNELNQKNLINIPKAYKFFKQRKLEEYEASNKIYSKSELEKHIQRAWKNSPENPLNQISIKENTEISSKYSLKKISNEKKKNIRKNNRNNFKINIDYKI</sequence>
<comment type="caution">
    <text evidence="2">The sequence shown here is derived from an EMBL/GenBank/DDBJ whole genome shotgun (WGS) entry which is preliminary data.</text>
</comment>
<protein>
    <recommendedName>
        <fullName evidence="1">Coiled-coil domain-containing protein</fullName>
    </recommendedName>
</protein>
<reference evidence="2 3" key="1">
    <citation type="submission" date="2016-08" db="EMBL/GenBank/DDBJ databases">
        <title>A Parts List for Fungal Cellulosomes Revealed by Comparative Genomics.</title>
        <authorList>
            <consortium name="DOE Joint Genome Institute"/>
            <person name="Haitjema C.H."/>
            <person name="Gilmore S.P."/>
            <person name="Henske J.K."/>
            <person name="Solomon K.V."/>
            <person name="De Groot R."/>
            <person name="Kuo A."/>
            <person name="Mondo S.J."/>
            <person name="Salamov A.A."/>
            <person name="Labutti K."/>
            <person name="Zhao Z."/>
            <person name="Chiniquy J."/>
            <person name="Barry K."/>
            <person name="Brewer H.M."/>
            <person name="Purvine S.O."/>
            <person name="Wright A.T."/>
            <person name="Boxma B."/>
            <person name="Van Alen T."/>
            <person name="Hackstein J.H."/>
            <person name="Baker S.E."/>
            <person name="Grigoriev I.V."/>
            <person name="O'Malley M.A."/>
        </authorList>
    </citation>
    <scope>NUCLEOTIDE SEQUENCE [LARGE SCALE GENOMIC DNA]</scope>
    <source>
        <strain evidence="2 3">G1</strain>
    </source>
</reference>
<dbReference type="InterPro" id="IPR054414">
    <property type="entry name" value="Ccdc124/Oxs1_C"/>
</dbReference>
<name>A0A1Y2DDR9_9FUNG</name>
<evidence type="ECO:0000313" key="3">
    <source>
        <dbReference type="Proteomes" id="UP000193920"/>
    </source>
</evidence>
<dbReference type="AlphaFoldDB" id="A0A1Y2DDR9"/>
<dbReference type="Proteomes" id="UP000193920">
    <property type="component" value="Unassembled WGS sequence"/>
</dbReference>
<dbReference type="Pfam" id="PF06244">
    <property type="entry name" value="Ccdc124"/>
    <property type="match status" value="1"/>
</dbReference>
<keyword evidence="3" id="KW-1185">Reference proteome</keyword>
<accession>A0A1Y2DDR9</accession>